<feature type="compositionally biased region" description="Polar residues" evidence="1">
    <location>
        <begin position="144"/>
        <end position="163"/>
    </location>
</feature>
<feature type="compositionally biased region" description="Polar residues" evidence="1">
    <location>
        <begin position="88"/>
        <end position="100"/>
    </location>
</feature>
<reference evidence="2" key="2">
    <citation type="submission" date="2021-01" db="UniProtKB">
        <authorList>
            <consortium name="EnsemblMetazoa"/>
        </authorList>
    </citation>
    <scope>IDENTIFICATION</scope>
</reference>
<keyword evidence="3" id="KW-1185">Reference proteome</keyword>
<dbReference type="InParanoid" id="A0A7M7N1Z0"/>
<proteinExistence type="predicted"/>
<dbReference type="KEGG" id="spu:115919530"/>
<reference evidence="3" key="1">
    <citation type="submission" date="2015-02" db="EMBL/GenBank/DDBJ databases">
        <title>Genome sequencing for Strongylocentrotus purpuratus.</title>
        <authorList>
            <person name="Murali S."/>
            <person name="Liu Y."/>
            <person name="Vee V."/>
            <person name="English A."/>
            <person name="Wang M."/>
            <person name="Skinner E."/>
            <person name="Han Y."/>
            <person name="Muzny D.M."/>
            <person name="Worley K.C."/>
            <person name="Gibbs R.A."/>
        </authorList>
    </citation>
    <scope>NUCLEOTIDE SEQUENCE</scope>
</reference>
<feature type="region of interest" description="Disordered" evidence="1">
    <location>
        <begin position="85"/>
        <end position="164"/>
    </location>
</feature>
<name>A0A7M7N1Z0_STRPU</name>
<dbReference type="EnsemblMetazoa" id="XM_030973598">
    <property type="protein sequence ID" value="XP_030829458"/>
    <property type="gene ID" value="LOC115919530"/>
</dbReference>
<evidence type="ECO:0000313" key="3">
    <source>
        <dbReference type="Proteomes" id="UP000007110"/>
    </source>
</evidence>
<evidence type="ECO:0000256" key="1">
    <source>
        <dbReference type="SAM" id="MobiDB-lite"/>
    </source>
</evidence>
<evidence type="ECO:0000313" key="2">
    <source>
        <dbReference type="EnsemblMetazoa" id="XP_030829458"/>
    </source>
</evidence>
<dbReference type="Proteomes" id="UP000007110">
    <property type="component" value="Unassembled WGS sequence"/>
</dbReference>
<sequence length="239" mass="26417">MEIISHTLPRSAHGITTDDTVICRTFPKRRSLNTARSFDRQYCNTSLPLSLESSSSSSPLVKRTESTKYSDGLFRGCFSKLNRRNIVMRNQQPMRSSSFDTEGKPSSHPQSYRIKSRRGAVTSDLSPASSDTSVEESHDHQDCTSKVTEMVTTSAPCSPQMTLINPRRPKSAHEADMSNHFHSVSEVGPTLASFAAVHLQDFIEASAQGLDTDSTSEQGNKLLIYLSSFLHFGVTLIEV</sequence>
<dbReference type="GeneID" id="115919530"/>
<accession>A0A7M7N1Z0</accession>
<protein>
    <submittedName>
        <fullName evidence="2">Uncharacterized protein</fullName>
    </submittedName>
</protein>
<feature type="compositionally biased region" description="Polar residues" evidence="1">
    <location>
        <begin position="123"/>
        <end position="132"/>
    </location>
</feature>
<dbReference type="RefSeq" id="XP_030829458.1">
    <property type="nucleotide sequence ID" value="XM_030973598.1"/>
</dbReference>
<dbReference type="AlphaFoldDB" id="A0A7M7N1Z0"/>
<organism evidence="2 3">
    <name type="scientific">Strongylocentrotus purpuratus</name>
    <name type="common">Purple sea urchin</name>
    <dbReference type="NCBI Taxonomy" id="7668"/>
    <lineage>
        <taxon>Eukaryota</taxon>
        <taxon>Metazoa</taxon>
        <taxon>Echinodermata</taxon>
        <taxon>Eleutherozoa</taxon>
        <taxon>Echinozoa</taxon>
        <taxon>Echinoidea</taxon>
        <taxon>Euechinoidea</taxon>
        <taxon>Echinacea</taxon>
        <taxon>Camarodonta</taxon>
        <taxon>Echinidea</taxon>
        <taxon>Strongylocentrotidae</taxon>
        <taxon>Strongylocentrotus</taxon>
    </lineage>
</organism>